<dbReference type="PANTHER" id="PTHR43245:SF23">
    <property type="entry name" value="NAD(P)-BINDING DOMAIN-CONTAINING PROTEIN"/>
    <property type="match status" value="1"/>
</dbReference>
<gene>
    <name evidence="2" type="ORF">UU32_C0024G0005</name>
</gene>
<reference evidence="2 3" key="1">
    <citation type="journal article" date="2015" name="Nature">
        <title>rRNA introns, odd ribosomes, and small enigmatic genomes across a large radiation of phyla.</title>
        <authorList>
            <person name="Brown C.T."/>
            <person name="Hug L.A."/>
            <person name="Thomas B.C."/>
            <person name="Sharon I."/>
            <person name="Castelle C.J."/>
            <person name="Singh A."/>
            <person name="Wilkins M.J."/>
            <person name="Williams K.H."/>
            <person name="Banfield J.F."/>
        </authorList>
    </citation>
    <scope>NUCLEOTIDE SEQUENCE [LARGE SCALE GENOMIC DNA]</scope>
</reference>
<dbReference type="PATRIC" id="fig|1618577.3.peg.357"/>
<dbReference type="PANTHER" id="PTHR43245">
    <property type="entry name" value="BIFUNCTIONAL POLYMYXIN RESISTANCE PROTEIN ARNA"/>
    <property type="match status" value="1"/>
</dbReference>
<name>A0A0G0UF49_9BACT</name>
<dbReference type="SUPFAM" id="SSF51735">
    <property type="entry name" value="NAD(P)-binding Rossmann-fold domains"/>
    <property type="match status" value="1"/>
</dbReference>
<comment type="caution">
    <text evidence="2">The sequence shown here is derived from an EMBL/GenBank/DDBJ whole genome shotgun (WGS) entry which is preliminary data.</text>
</comment>
<feature type="domain" description="NAD-dependent epimerase/dehydratase" evidence="1">
    <location>
        <begin position="9"/>
        <end position="245"/>
    </location>
</feature>
<dbReference type="InterPro" id="IPR050177">
    <property type="entry name" value="Lipid_A_modif_metabolic_enz"/>
</dbReference>
<organism evidence="2 3">
    <name type="scientific">Candidatus Woesebacteria bacterium GW2011_GWB1_41_10</name>
    <dbReference type="NCBI Taxonomy" id="1618577"/>
    <lineage>
        <taxon>Bacteria</taxon>
        <taxon>Candidatus Woeseibacteriota</taxon>
    </lineage>
</organism>
<evidence type="ECO:0000259" key="1">
    <source>
        <dbReference type="Pfam" id="PF01370"/>
    </source>
</evidence>
<proteinExistence type="predicted"/>
<dbReference type="Pfam" id="PF01370">
    <property type="entry name" value="Epimerase"/>
    <property type="match status" value="1"/>
</dbReference>
<evidence type="ECO:0000313" key="3">
    <source>
        <dbReference type="Proteomes" id="UP000033858"/>
    </source>
</evidence>
<dbReference type="InterPro" id="IPR001509">
    <property type="entry name" value="Epimerase_deHydtase"/>
</dbReference>
<dbReference type="EMBL" id="LCAE01000024">
    <property type="protein sequence ID" value="KKR86041.1"/>
    <property type="molecule type" value="Genomic_DNA"/>
</dbReference>
<protein>
    <submittedName>
        <fullName evidence="2">NAD-dependent epimerase/dehydratase</fullName>
    </submittedName>
</protein>
<dbReference type="InterPro" id="IPR036291">
    <property type="entry name" value="NAD(P)-bd_dom_sf"/>
</dbReference>
<dbReference type="AlphaFoldDB" id="A0A0G0UF49"/>
<dbReference type="Proteomes" id="UP000033858">
    <property type="component" value="Unassembled WGS sequence"/>
</dbReference>
<dbReference type="Gene3D" id="3.40.50.720">
    <property type="entry name" value="NAD(P)-binding Rossmann-like Domain"/>
    <property type="match status" value="1"/>
</dbReference>
<accession>A0A0G0UF49</accession>
<dbReference type="CDD" id="cd08946">
    <property type="entry name" value="SDR_e"/>
    <property type="match status" value="1"/>
</dbReference>
<evidence type="ECO:0000313" key="2">
    <source>
        <dbReference type="EMBL" id="KKR86041.1"/>
    </source>
</evidence>
<sequence length="348" mass="40113">MSKSESGVVLVTGGAGYIGSVLVRKLLDRGYRVRIVDRLIFGDKSIKEIRKNIDLIIADIRNIPLKALKDVFAIIHLAGFSTDPTSQYDPRLTDMINHIATENLAKMARSLGIKRFIYASTCSVYFTLNTPLDPPFYKETEHVNPISSYSFTKRCSEQVLWAMTNNDFQPTILRKGTLYGLSPRMRYDLVFNSFTKDAYFKKLLTVDAAGEIWRPMIDIADMVEVYVKCLELPLSKIGGKIFNVADKNWKIGDLAREIKEIIKKEKSMKIKLDIKPFGVARNYKADNSLFVKTFDFKPKRTLSDALFEIWDVFKKNPRYNPQKTIYYGDLWYQKFFKTGEGKQFKKHV</sequence>